<dbReference type="SUPFAM" id="SSF82109">
    <property type="entry name" value="MIR domain"/>
    <property type="match status" value="1"/>
</dbReference>
<evidence type="ECO:0000256" key="10">
    <source>
        <dbReference type="SAM" id="Phobius"/>
    </source>
</evidence>
<keyword evidence="16" id="KW-1185">Reference proteome</keyword>
<evidence type="ECO:0000259" key="14">
    <source>
        <dbReference type="Pfam" id="PF08709"/>
    </source>
</evidence>
<dbReference type="GO" id="GO:0012505">
    <property type="term" value="C:endomembrane system"/>
    <property type="evidence" value="ECO:0007669"/>
    <property type="project" value="UniProtKB-SubCell"/>
</dbReference>
<dbReference type="GO" id="GO:0005262">
    <property type="term" value="F:calcium channel activity"/>
    <property type="evidence" value="ECO:0007669"/>
    <property type="project" value="InterPro"/>
</dbReference>
<gene>
    <name evidence="15" type="ORF">TrRE_jg4446</name>
</gene>
<feature type="region of interest" description="Disordered" evidence="9">
    <location>
        <begin position="2466"/>
        <end position="2487"/>
    </location>
</feature>
<feature type="domain" description="RIH" evidence="12">
    <location>
        <begin position="660"/>
        <end position="829"/>
    </location>
</feature>
<dbReference type="Proteomes" id="UP001165082">
    <property type="component" value="Unassembled WGS sequence"/>
</dbReference>
<dbReference type="Gene3D" id="2.80.10.50">
    <property type="match status" value="2"/>
</dbReference>
<feature type="transmembrane region" description="Helical" evidence="10">
    <location>
        <begin position="2885"/>
        <end position="2907"/>
    </location>
</feature>
<dbReference type="EMBL" id="BRXZ01001946">
    <property type="protein sequence ID" value="GMH50452.1"/>
    <property type="molecule type" value="Genomic_DNA"/>
</dbReference>
<evidence type="ECO:0000256" key="5">
    <source>
        <dbReference type="ARBA" id="ARBA00023065"/>
    </source>
</evidence>
<keyword evidence="7" id="KW-1071">Ligand-gated ion channel</keyword>
<feature type="transmembrane region" description="Helical" evidence="10">
    <location>
        <begin position="2664"/>
        <end position="2684"/>
    </location>
</feature>
<dbReference type="Pfam" id="PF08454">
    <property type="entry name" value="RIH_assoc"/>
    <property type="match status" value="1"/>
</dbReference>
<keyword evidence="8" id="KW-0407">Ion channel</keyword>
<evidence type="ECO:0000256" key="8">
    <source>
        <dbReference type="ARBA" id="ARBA00023303"/>
    </source>
</evidence>
<feature type="domain" description="Ion transport" evidence="11">
    <location>
        <begin position="1981"/>
        <end position="2100"/>
    </location>
</feature>
<dbReference type="InterPro" id="IPR013662">
    <property type="entry name" value="RIH_assoc-dom"/>
</dbReference>
<evidence type="ECO:0000259" key="12">
    <source>
        <dbReference type="Pfam" id="PF01365"/>
    </source>
</evidence>
<dbReference type="GO" id="GO:0016020">
    <property type="term" value="C:membrane"/>
    <property type="evidence" value="ECO:0007669"/>
    <property type="project" value="InterPro"/>
</dbReference>
<evidence type="ECO:0000256" key="3">
    <source>
        <dbReference type="ARBA" id="ARBA00022692"/>
    </source>
</evidence>
<dbReference type="InterPro" id="IPR015925">
    <property type="entry name" value="Ryanodine_IP3_receptor"/>
</dbReference>
<feature type="transmembrane region" description="Helical" evidence="10">
    <location>
        <begin position="2854"/>
        <end position="2873"/>
    </location>
</feature>
<dbReference type="Pfam" id="PF01365">
    <property type="entry name" value="RYDR_ITPR"/>
    <property type="match status" value="2"/>
</dbReference>
<keyword evidence="4 10" id="KW-1133">Transmembrane helix</keyword>
<feature type="compositionally biased region" description="Low complexity" evidence="9">
    <location>
        <begin position="393"/>
        <end position="411"/>
    </location>
</feature>
<feature type="region of interest" description="Disordered" evidence="9">
    <location>
        <begin position="315"/>
        <end position="414"/>
    </location>
</feature>
<dbReference type="PANTHER" id="PTHR13715:SF99">
    <property type="entry name" value="INOSITOL 1,4,5-TRISPHOSPHATE RECEPTOR-LIKE PROTEIN A"/>
    <property type="match status" value="1"/>
</dbReference>
<reference evidence="15" key="1">
    <citation type="submission" date="2022-07" db="EMBL/GenBank/DDBJ databases">
        <title>Genome analysis of Parmales, a sister group of diatoms, reveals the evolutionary specialization of diatoms from phago-mixotrophs to photoautotrophs.</title>
        <authorList>
            <person name="Ban H."/>
            <person name="Sato S."/>
            <person name="Yoshikawa S."/>
            <person name="Kazumasa Y."/>
            <person name="Nakamura Y."/>
            <person name="Ichinomiya M."/>
            <person name="Saitoh K."/>
            <person name="Sato N."/>
            <person name="Blanc-Mathieu R."/>
            <person name="Endo H."/>
            <person name="Kuwata A."/>
            <person name="Ogata H."/>
        </authorList>
    </citation>
    <scope>NUCLEOTIDE SEQUENCE</scope>
</reference>
<sequence length="3122" mass="351914">MMKSMMGSSKPPPPSSSKSNDDPALEEDIDLENVKYGDVVFLKGSTSAFVDPLAPAPSKRSKSPVQVQGGPDGYLHADACFERVGFQTEERNLDLANFEECLFTVCPMLNYDSITTKKVLMRRPSFSADVDEQNIVDMRIRQEEEQNEVILKKTEESEGSEEVLYGQIIQLRHNRSGKFLKCNSITADVEKDCLKLTLSDGDENCQFRMMPRFKVRHEGSAAYFGDMLKLTPTSFIGDYGVHISPTPYDVESSKPYVNEMNLSQDSSSLKIIKYTKEQDAQSSGEFCKTSENMVRFFHPESDCFMNASCDPLKEEGTSTAVAPGISLPSSLDNPGAEEDARASSSSGTRVRRMTKLMNKFESSNTSAASSTNAASTTSSSNSTSSPFVKPAPTKTKSSKSIFGSASSSSGGFDVRHRPYLRKLMDPTGASSDANLSAKSIFVFERETNRNSTGVEWDAPIRIKHVATNKFMYVNSSPETNDDGRTIYRMGMTNDPNLRQQTYFYLTPTDNQGRYVPKANVSLRLEHRIGDKVLHMTSGQKAKDENKNILEIKSFDMFFSPTKGDNDAFLLYPVETTSKFATIMSSALSVLKPLDEFANRVRRCDKIRRHDIRRTELALASVIYLSDLFFDKKEYEKKKQSPTFDPLDAKKFSNASSPLFQNVAREVKLLDVLFSVATACSAVPGLSLVFDESTQRFVDSAFAQIANTTKMSWHALQQCFKGNSVSENYFAAQPGWINPGIISQIADPVGAAVAFEKLISENAKLLENCVDESIIKAFMNLIMERGPQARLIKFFSSICTCQGSAIISNQETCLSQLWLNDLNNKKILFQVYQPEATKSTRWALDAKDDEVPSDFLGKKDMEQGFNEVRVSWQNMPTMRDIKIRDRHDCSLSQFTAQLSDDNMGLPLKQLSSSNKKLRQVGSYFVGQIEMFANMCYGRSYNCIDGLQKSFPYTMLIGIIKDDKLPFTVRDVFTKLIHRLWVDRYPHSPNCGRPSLPDLAWVYTELKKKGCNDAGALPSFDLGKYHPLLGDKDEFMSMQTHTKFFLLRDFINGYLKSMNGKQTIGLKTKNELTSTILSVASDLMSFGFFATKDKIADLCIPLLPVLDGRGDAILNESELVAFFTSTRDMRAESEVVFTQTNPMGGSDAEGGIDLAASTQVQIEMVDVEDPSSPLKTRPTRSMTKFRPQKRYSSKKEMQNIFWDEHKRRTKDVGTKRWEVDANTVRVMNCKINMIKVLGGVANIRVNYRISQFMYAFKDFTDRGVPLLDENGEILPEFFDRFQDLFTSLDGAALDIEKLADAPLDTMLMDLLMYKDDSVFESSLSFLRRRYGQRRALIGFLPKLTLLNSPRIPVFEDFSMLDQELQELRYYMRSYEVWGVHSSTSPMDPVIFHRVETTLKQLVDFIYSESDRSQAVIPDQERDRIIKGYTQEKNAIVNAGVQGGTGKRASASDMTMGNAFPPSIAFTSRTPNKHHQALLRNMGMARAVLFHGVAINYNIMAKLNALKGVQMTPELEVLTRKSKNWLYTVCKSTVFALGAFVDGNTDNQDILFSRLELLRSKMGVGMYVWDVVISIFENNIDLAEVCPPALFVQFAELLEASDYSSRHLDFFINLIEPKRHGRTLTRNQNLTMAAIGDSKFQKTLLLSPPEGLDKNTPESKRLTTFYVRSVKLLALTTKGRNTTTGAKCQSFISLEKISHGLASVANKPGDGEKELTAALINFTNYVYVDTPLIDQQLSDSKDMWGILVVASNLATSCWKEIAQKEDATVLQDDVMCACLSLLNSFFKDVYNASQATKRIIAAVNLIRDDMKFITRPNDFNAGAMTPFKADVCNRSVNIAQLVMNAFVEEGENTGHFQLGGGSSAGRGATSFVSTLEDINEFSATSLKKLMSTDKQKYMLMVMEAFGKSSLAKEAMAKKDVEFITLLEDIEDRTDPENLEYLESASGQSLNVDDEDDRPWWKKLTVHSACEWSLDVILGSKMLAVILTLTLVAAIATVCQMTGSEAQWMKDIEYYISWFFIVELAIRITTWLEVKREFDNFLLDPLNLIDVLVVAVDVILMASPDGGEGDIGGLVKGLRGARGFRLLRLLRAARIMRNRKVKVKMTKEQALKDPRSVKITFKDMVSRFLTFIDNHIDRSVEKEAILRTSMDVLALHLEKSHDQLDLAKYPPSELELLDATEEEVEEAREQDFVNQQKIMVELGAAAIVVKILSSADSEVVANEAFRLGKLMTSGGYSFAQKKFVDYLEEEDKEGMFFLAVRDKLRSSKAALSEYRAVKSINPQRAEEFVEESKKSALILSFLAELCEGHNLQAQDLLRVQPNNLKTFNIIEEALDIISMQGKSLPTVRSMGDFEAGLLRDTMSFIVEVIQGPCTGNQDLIVKSSKILDVCKNILSSAFNSVDDCTIKYELYYLTSALLMGLLEGRADDRTIHTILVDSLPHDLLKKRLGHNDTICSKIYDMEQVGRLRRSEDLSRMSEGGGSADKKTSGLLSSHLSAEQSDDWMESNVQEGWTKLEDDEKEELMGELHELMEGERRNLFNVIAELSSLKVEKNPFSEDQQSLRGKKKVKVDEDDPTVAENTDVRKVEVFWNGATFKAFFTLPKEWKSFSDASKQNFLESTDLSNSETRAKSLMENADELFEEMQYQDYLSKSSVYKFFAERYMDIKKLTYLIVVLLNFNIMISKFSSLEEVNIYDDLVGAHLTTAEKITAVLGLAALIGYSMVFLYLAVSFGPLAFRRSNSLRREIRKENSLKKKGEGKISNTNINIVFIWLGIIGFYSCISFIMIESGNYTYKTEKYVRNGLYFAYLSAPWVLRRFLVIPSSRVLGLYCACYDTLTYPAVFTNFMLIVSVLVGMDKAYWFTFTLLDVVTMSPLLRATLTSVTRPIDQLMQTFALFVIVICCYTAVAFFLFGNTHFINGDDDDAPQACDTLIECFVFSLYVGIREGDMDAVLDDADMDDKAQWRNRIIYDLTFFIILGVLLFDVVTGIILDTFGELREEVNDRKDKMENETFISGIGRDKIEELPQEIDFSVINENDQNVWNYLFFIIYVKNKDAGELNGMESFVKDCIENEDTSWFPQKTSWRIEYANATMEDERAPEEVIEEQVDRLASLEETMKGMIRAINAE</sequence>
<proteinExistence type="predicted"/>
<dbReference type="PANTHER" id="PTHR13715">
    <property type="entry name" value="RYANODINE RECEPTOR AND IP3 RECEPTOR"/>
    <property type="match status" value="1"/>
</dbReference>
<dbReference type="Gene3D" id="1.20.120.350">
    <property type="entry name" value="Voltage-gated potassium channels. Chain C"/>
    <property type="match status" value="1"/>
</dbReference>
<dbReference type="OrthoDB" id="300855at2759"/>
<feature type="domain" description="Ion transport" evidence="11">
    <location>
        <begin position="2762"/>
        <end position="2995"/>
    </location>
</feature>
<organism evidence="15 16">
    <name type="scientific">Triparma retinervis</name>
    <dbReference type="NCBI Taxonomy" id="2557542"/>
    <lineage>
        <taxon>Eukaryota</taxon>
        <taxon>Sar</taxon>
        <taxon>Stramenopiles</taxon>
        <taxon>Ochrophyta</taxon>
        <taxon>Bolidophyceae</taxon>
        <taxon>Parmales</taxon>
        <taxon>Triparmaceae</taxon>
        <taxon>Triparma</taxon>
    </lineage>
</organism>
<feature type="domain" description="RIH" evidence="12">
    <location>
        <begin position="1464"/>
        <end position="1629"/>
    </location>
</feature>
<feature type="transmembrane region" description="Helical" evidence="10">
    <location>
        <begin position="2822"/>
        <end position="2848"/>
    </location>
</feature>
<dbReference type="InterPro" id="IPR005821">
    <property type="entry name" value="Ion_trans_dom"/>
</dbReference>
<evidence type="ECO:0000256" key="1">
    <source>
        <dbReference type="ARBA" id="ARBA00004127"/>
    </source>
</evidence>
<keyword evidence="3 10" id="KW-0812">Transmembrane</keyword>
<evidence type="ECO:0000256" key="4">
    <source>
        <dbReference type="ARBA" id="ARBA00022989"/>
    </source>
</evidence>
<dbReference type="Pfam" id="PF00520">
    <property type="entry name" value="Ion_trans"/>
    <property type="match status" value="2"/>
</dbReference>
<comment type="caution">
    <text evidence="15">The sequence shown here is derived from an EMBL/GenBank/DDBJ whole genome shotgun (WGS) entry which is preliminary data.</text>
</comment>
<evidence type="ECO:0000313" key="16">
    <source>
        <dbReference type="Proteomes" id="UP001165082"/>
    </source>
</evidence>
<dbReference type="SUPFAM" id="SSF81324">
    <property type="entry name" value="Voltage-gated potassium channels"/>
    <property type="match status" value="1"/>
</dbReference>
<evidence type="ECO:0000256" key="9">
    <source>
        <dbReference type="SAM" id="MobiDB-lite"/>
    </source>
</evidence>
<dbReference type="InterPro" id="IPR036300">
    <property type="entry name" value="MIR_dom_sf"/>
</dbReference>
<evidence type="ECO:0000259" key="11">
    <source>
        <dbReference type="Pfam" id="PF00520"/>
    </source>
</evidence>
<accession>A0A9W6ZFP1</accession>
<keyword evidence="5" id="KW-0406">Ion transport</keyword>
<evidence type="ECO:0000256" key="7">
    <source>
        <dbReference type="ARBA" id="ARBA00023286"/>
    </source>
</evidence>
<feature type="region of interest" description="Disordered" evidence="9">
    <location>
        <begin position="1"/>
        <end position="28"/>
    </location>
</feature>
<feature type="domain" description="RyR/IP3R Homology associated" evidence="13">
    <location>
        <begin position="2291"/>
        <end position="2390"/>
    </location>
</feature>
<evidence type="ECO:0000256" key="6">
    <source>
        <dbReference type="ARBA" id="ARBA00023136"/>
    </source>
</evidence>
<feature type="region of interest" description="Disordered" evidence="9">
    <location>
        <begin position="1166"/>
        <end position="1187"/>
    </location>
</feature>
<name>A0A9W6ZFP1_9STRA</name>
<evidence type="ECO:0000259" key="13">
    <source>
        <dbReference type="Pfam" id="PF08454"/>
    </source>
</evidence>
<comment type="subcellular location">
    <subcellularLocation>
        <location evidence="1">Endomembrane system</location>
        <topology evidence="1">Multi-pass membrane protein</topology>
    </subcellularLocation>
</comment>
<keyword evidence="2" id="KW-0813">Transport</keyword>
<feature type="transmembrane region" description="Helical" evidence="10">
    <location>
        <begin position="2963"/>
        <end position="2986"/>
    </location>
</feature>
<keyword evidence="6 10" id="KW-0472">Membrane</keyword>
<evidence type="ECO:0000313" key="15">
    <source>
        <dbReference type="EMBL" id="GMH50452.1"/>
    </source>
</evidence>
<dbReference type="Pfam" id="PF08709">
    <property type="entry name" value="Ins145_P3_rec"/>
    <property type="match status" value="1"/>
</dbReference>
<dbReference type="InterPro" id="IPR035910">
    <property type="entry name" value="RyR/IP3R_RIH_dom_sf"/>
</dbReference>
<dbReference type="SUPFAM" id="SSF100909">
    <property type="entry name" value="IP3 receptor type 1 binding core, domain 2"/>
    <property type="match status" value="1"/>
</dbReference>
<dbReference type="InterPro" id="IPR027359">
    <property type="entry name" value="Volt_channel_dom_sf"/>
</dbReference>
<feature type="transmembrane region" description="Helical" evidence="10">
    <location>
        <begin position="2794"/>
        <end position="2810"/>
    </location>
</feature>
<evidence type="ECO:0000256" key="2">
    <source>
        <dbReference type="ARBA" id="ARBA00022448"/>
    </source>
</evidence>
<feature type="transmembrane region" description="Helical" evidence="10">
    <location>
        <begin position="2704"/>
        <end position="2732"/>
    </location>
</feature>
<protein>
    <submittedName>
        <fullName evidence="15">Uncharacterized protein</fullName>
    </submittedName>
</protein>
<dbReference type="InterPro" id="IPR014821">
    <property type="entry name" value="Ins145_P3_rcpt"/>
</dbReference>
<dbReference type="InterPro" id="IPR000699">
    <property type="entry name" value="RIH_dom"/>
</dbReference>
<feature type="domain" description="Inositol 1,4,5-trisphosphate/ryanodine receptor" evidence="14">
    <location>
        <begin position="77"/>
        <end position="262"/>
    </location>
</feature>
<dbReference type="Gene3D" id="1.10.287.70">
    <property type="match status" value="1"/>
</dbReference>
<feature type="transmembrane region" description="Helical" evidence="10">
    <location>
        <begin position="2759"/>
        <end position="2782"/>
    </location>
</feature>
<feature type="compositionally biased region" description="Low complexity" evidence="9">
    <location>
        <begin position="362"/>
        <end position="385"/>
    </location>
</feature>